<dbReference type="PANTHER" id="PTHR35604:SF2">
    <property type="entry name" value="TRANSPOSASE INSH FOR INSERTION SEQUENCE ELEMENT IS5A-RELATED"/>
    <property type="match status" value="1"/>
</dbReference>
<evidence type="ECO:0000313" key="3">
    <source>
        <dbReference type="EMBL" id="KAA0676607.1"/>
    </source>
</evidence>
<dbReference type="Proteomes" id="UP000476837">
    <property type="component" value="Unassembled WGS sequence"/>
</dbReference>
<dbReference type="NCBIfam" id="NF033551">
    <property type="entry name" value="transpos_IS1182"/>
    <property type="match status" value="1"/>
</dbReference>
<evidence type="ECO:0000259" key="1">
    <source>
        <dbReference type="Pfam" id="PF05598"/>
    </source>
</evidence>
<evidence type="ECO:0000313" key="4">
    <source>
        <dbReference type="Proteomes" id="UP000476837"/>
    </source>
</evidence>
<feature type="domain" description="Transposase DDE" evidence="2">
    <location>
        <begin position="402"/>
        <end position="525"/>
    </location>
</feature>
<organism evidence="3 4">
    <name type="scientific">Azospirillum brasilense</name>
    <dbReference type="NCBI Taxonomy" id="192"/>
    <lineage>
        <taxon>Bacteria</taxon>
        <taxon>Pseudomonadati</taxon>
        <taxon>Pseudomonadota</taxon>
        <taxon>Alphaproteobacteria</taxon>
        <taxon>Rhodospirillales</taxon>
        <taxon>Azospirillaceae</taxon>
        <taxon>Azospirillum</taxon>
    </lineage>
</organism>
<protein>
    <submittedName>
        <fullName evidence="3">IS1182 family transposase</fullName>
    </submittedName>
</protein>
<dbReference type="InterPro" id="IPR047629">
    <property type="entry name" value="IS1182_transpos"/>
</dbReference>
<dbReference type="InterPro" id="IPR008490">
    <property type="entry name" value="Transposase_InsH_N"/>
</dbReference>
<reference evidence="3 4" key="1">
    <citation type="submission" date="2018-07" db="EMBL/GenBank/DDBJ databases">
        <title>Genome sequence of Roseomonas fauriae ATCC 49958.</title>
        <authorList>
            <person name="Sant'Anna F.H."/>
            <person name="Baldani J.I."/>
            <person name="Zilli J.E."/>
            <person name="Reis V.M."/>
            <person name="Hartmann A."/>
            <person name="Cruz L."/>
            <person name="de Souza E.M."/>
            <person name="de Oliveira Pedrosa F."/>
            <person name="Passaglia L.M.P."/>
        </authorList>
    </citation>
    <scope>NUCLEOTIDE SEQUENCE [LARGE SCALE GENOMIC DNA]</scope>
    <source>
        <strain evidence="3 4">ATCC 49958</strain>
    </source>
</reference>
<feature type="domain" description="Transposase InsH N-terminal" evidence="1">
    <location>
        <begin position="40"/>
        <end position="113"/>
    </location>
</feature>
<dbReference type="Pfam" id="PF13751">
    <property type="entry name" value="DDE_Tnp_1_6"/>
    <property type="match status" value="1"/>
</dbReference>
<sequence>MCLKPEPIGPVPERTVQVAKAAFPKGNTALRVRDDLGGLFEDSAFAELFPSRGQPGLAPWRLALVTVLQFAEGLSDRQAAEAVRGRIDWKYALGLELEDAGFDFSVLSEFRSRLVAGAAESLLLDAMLGRLQTHGLLRPRGHQRTDSTHVLASVRTLNRLESLGETLRAALNAAATAAPDWVTSIAAPEWYERYAKRFEQYRLPRGEAARRDFAVVIGTDGHQLLDAVWADNAPAGLSRLPAMETLRRAWVHHFYRGNDGQIALRDRTELPSVTCRFDGPYDTDARFGNKRSLTWSGYKAHLTETCDTDQPHVIVHVATTPANVADVSMTAAIQDAAGIKGLAPAVHLVDGGYIDAGLVLAGRNAGIELIGPLRPNVSWQARTNGAYDVSAFAVDWDARVVTCPQGHRNADWNPSRDPWGTEVVHVSFPGPTCRACAERARCTRSKTAPREVTLRAGGRHEIIQDQRQREQTEAWQALYGKRAGIEGCLSQAIRLTGLRRARYVGLAKTHLQHVATAAAINVVRLDAWFRNVPFAGTRISRFAALRPA</sequence>
<accession>A0A6L3AR73</accession>
<evidence type="ECO:0000259" key="2">
    <source>
        <dbReference type="Pfam" id="PF13751"/>
    </source>
</evidence>
<dbReference type="Pfam" id="PF05598">
    <property type="entry name" value="DUF772"/>
    <property type="match status" value="1"/>
</dbReference>
<dbReference type="InterPro" id="IPR025668">
    <property type="entry name" value="Tnp_DDE_dom"/>
</dbReference>
<proteinExistence type="predicted"/>
<dbReference type="PANTHER" id="PTHR35604">
    <property type="entry name" value="TRANSPOSASE INSH FOR INSERTION SEQUENCE ELEMENT IS5A-RELATED"/>
    <property type="match status" value="1"/>
</dbReference>
<name>A0A6L3AR73_AZOBR</name>
<dbReference type="EMBL" id="QOKV01000043">
    <property type="protein sequence ID" value="KAA0676607.1"/>
    <property type="molecule type" value="Genomic_DNA"/>
</dbReference>
<dbReference type="AlphaFoldDB" id="A0A6L3AR73"/>
<comment type="caution">
    <text evidence="3">The sequence shown here is derived from an EMBL/GenBank/DDBJ whole genome shotgun (WGS) entry which is preliminary data.</text>
</comment>
<gene>
    <name evidence="3" type="ORF">DS837_30635</name>
</gene>
<dbReference type="RefSeq" id="WP_149168238.1">
    <property type="nucleotide sequence ID" value="NZ_QOKV01000043.1"/>
</dbReference>